<gene>
    <name evidence="2" type="ORF">O181_115356</name>
</gene>
<dbReference type="InterPro" id="IPR027267">
    <property type="entry name" value="AH/BAR_dom_sf"/>
</dbReference>
<feature type="compositionally biased region" description="Polar residues" evidence="1">
    <location>
        <begin position="217"/>
        <end position="227"/>
    </location>
</feature>
<dbReference type="EMBL" id="AVOT02096677">
    <property type="protein sequence ID" value="MBW0575641.1"/>
    <property type="molecule type" value="Genomic_DNA"/>
</dbReference>
<reference evidence="2" key="1">
    <citation type="submission" date="2021-03" db="EMBL/GenBank/DDBJ databases">
        <title>Draft genome sequence of rust myrtle Austropuccinia psidii MF-1, a brazilian biotype.</title>
        <authorList>
            <person name="Quecine M.C."/>
            <person name="Pachon D.M.R."/>
            <person name="Bonatelli M.L."/>
            <person name="Correr F.H."/>
            <person name="Franceschini L.M."/>
            <person name="Leite T.F."/>
            <person name="Margarido G.R.A."/>
            <person name="Almeida C.A."/>
            <person name="Ferrarezi J.A."/>
            <person name="Labate C.A."/>
        </authorList>
    </citation>
    <scope>NUCLEOTIDE SEQUENCE</scope>
    <source>
        <strain evidence="2">MF-1</strain>
    </source>
</reference>
<feature type="region of interest" description="Disordered" evidence="1">
    <location>
        <begin position="217"/>
        <end position="262"/>
    </location>
</feature>
<proteinExistence type="predicted"/>
<dbReference type="AlphaFoldDB" id="A0A9Q3K807"/>
<name>A0A9Q3K807_9BASI</name>
<sequence>MEPEITYSDPFRLMRTGNPTRLPIGFTLLRHQQISDQESPYFLIQDRIQERKRIIGQEQGFFQPEAERVRSYDPEIAGPVARSTKKQKTVVNTSNEASSPMIRNDISTHMKHNVVIPESNISSNTIWLEFSQFLEKTQKEFERLHESISRLQEVYTIQTKTIHTLQEDYTELYKASEDTKRRINQVLEDQNHCKRDREYLDQDIVKLLNFCQKMKAQTQGHVSGNTPNHKKDIEPDSLLVNKSRSPSQYQDGDNISYTEKEP</sequence>
<feature type="compositionally biased region" description="Polar residues" evidence="1">
    <location>
        <begin position="240"/>
        <end position="262"/>
    </location>
</feature>
<accession>A0A9Q3K807</accession>
<dbReference type="SUPFAM" id="SSF103657">
    <property type="entry name" value="BAR/IMD domain-like"/>
    <property type="match status" value="1"/>
</dbReference>
<evidence type="ECO:0000313" key="2">
    <source>
        <dbReference type="EMBL" id="MBW0575641.1"/>
    </source>
</evidence>
<protein>
    <submittedName>
        <fullName evidence="2">Uncharacterized protein</fullName>
    </submittedName>
</protein>
<keyword evidence="3" id="KW-1185">Reference proteome</keyword>
<dbReference type="Proteomes" id="UP000765509">
    <property type="component" value="Unassembled WGS sequence"/>
</dbReference>
<evidence type="ECO:0000256" key="1">
    <source>
        <dbReference type="SAM" id="MobiDB-lite"/>
    </source>
</evidence>
<evidence type="ECO:0000313" key="3">
    <source>
        <dbReference type="Proteomes" id="UP000765509"/>
    </source>
</evidence>
<organism evidence="2 3">
    <name type="scientific">Austropuccinia psidii MF-1</name>
    <dbReference type="NCBI Taxonomy" id="1389203"/>
    <lineage>
        <taxon>Eukaryota</taxon>
        <taxon>Fungi</taxon>
        <taxon>Dikarya</taxon>
        <taxon>Basidiomycota</taxon>
        <taxon>Pucciniomycotina</taxon>
        <taxon>Pucciniomycetes</taxon>
        <taxon>Pucciniales</taxon>
        <taxon>Sphaerophragmiaceae</taxon>
        <taxon>Austropuccinia</taxon>
    </lineage>
</organism>
<comment type="caution">
    <text evidence="2">The sequence shown here is derived from an EMBL/GenBank/DDBJ whole genome shotgun (WGS) entry which is preliminary data.</text>
</comment>